<accession>A0A8J2PCL6</accession>
<dbReference type="EMBL" id="CAJVCH010254240">
    <property type="protein sequence ID" value="CAG7733712.1"/>
    <property type="molecule type" value="Genomic_DNA"/>
</dbReference>
<protein>
    <submittedName>
        <fullName evidence="1">Uncharacterized protein</fullName>
    </submittedName>
</protein>
<sequence>MEDCILKGLPWFSEENKSITFCKPDQQDFQQVVKCQEHILRQRYASYHRAVMLVDSDLAQVENENISEYYSTILDLGSQTTYVCLEDFVKFLETNLSKPKTALAVFRENFDYYWSFISDLSRGGTKFGHNLGSNDSLLKKPKGFYISNTGDECYNLVHKRMSVLLHSGIYWYWEKLEQMQNDNFDRTLKTSSEPVKALQVMDFELVFLGSLWLLTSASVFVTFEITV</sequence>
<evidence type="ECO:0000313" key="2">
    <source>
        <dbReference type="Proteomes" id="UP000708208"/>
    </source>
</evidence>
<comment type="caution">
    <text evidence="1">The sequence shown here is derived from an EMBL/GenBank/DDBJ whole genome shotgun (WGS) entry which is preliminary data.</text>
</comment>
<reference evidence="1" key="1">
    <citation type="submission" date="2021-06" db="EMBL/GenBank/DDBJ databases">
        <authorList>
            <person name="Hodson N. C."/>
            <person name="Mongue J. A."/>
            <person name="Jaron S. K."/>
        </authorList>
    </citation>
    <scope>NUCLEOTIDE SEQUENCE</scope>
</reference>
<dbReference type="AlphaFoldDB" id="A0A8J2PCL6"/>
<dbReference type="Proteomes" id="UP000708208">
    <property type="component" value="Unassembled WGS sequence"/>
</dbReference>
<keyword evidence="2" id="KW-1185">Reference proteome</keyword>
<name>A0A8J2PCL6_9HEXA</name>
<proteinExistence type="predicted"/>
<gene>
    <name evidence="1" type="ORF">AFUS01_LOCUS22138</name>
</gene>
<organism evidence="1 2">
    <name type="scientific">Allacma fusca</name>
    <dbReference type="NCBI Taxonomy" id="39272"/>
    <lineage>
        <taxon>Eukaryota</taxon>
        <taxon>Metazoa</taxon>
        <taxon>Ecdysozoa</taxon>
        <taxon>Arthropoda</taxon>
        <taxon>Hexapoda</taxon>
        <taxon>Collembola</taxon>
        <taxon>Symphypleona</taxon>
        <taxon>Sminthuridae</taxon>
        <taxon>Allacma</taxon>
    </lineage>
</organism>
<evidence type="ECO:0000313" key="1">
    <source>
        <dbReference type="EMBL" id="CAG7733712.1"/>
    </source>
</evidence>